<gene>
    <name evidence="2" type="ORF">LG45_04690</name>
</gene>
<dbReference type="Pfam" id="PF10825">
    <property type="entry name" value="DUF2752"/>
    <property type="match status" value="1"/>
</dbReference>
<name>A0A095SW83_9FLAO</name>
<feature type="transmembrane region" description="Helical" evidence="1">
    <location>
        <begin position="72"/>
        <end position="92"/>
    </location>
</feature>
<dbReference type="OrthoDB" id="9815897at2"/>
<proteinExistence type="predicted"/>
<evidence type="ECO:0000313" key="2">
    <source>
        <dbReference type="EMBL" id="KGD68941.1"/>
    </source>
</evidence>
<dbReference type="AlphaFoldDB" id="A0A095SW83"/>
<evidence type="ECO:0000313" key="3">
    <source>
        <dbReference type="Proteomes" id="UP000029554"/>
    </source>
</evidence>
<accession>A0A095SW83</accession>
<sequence>MKKNKLYSILIIASIVGFAYLFYKIKFSESAHVTFCVIKNVTGYACPSCGTTRAVQLFLQGDIVASFLMNPFGIIVALLMVIAPIWILFDTITKKETFYFWYIKTEKIIRNKWIAMPLILLVILNWIWNLYKGL</sequence>
<dbReference type="InterPro" id="IPR021215">
    <property type="entry name" value="DUF2752"/>
</dbReference>
<evidence type="ECO:0008006" key="4">
    <source>
        <dbReference type="Google" id="ProtNLM"/>
    </source>
</evidence>
<feature type="transmembrane region" description="Helical" evidence="1">
    <location>
        <begin position="113"/>
        <end position="131"/>
    </location>
</feature>
<dbReference type="eggNOG" id="ENOG5032YJJ">
    <property type="taxonomic scope" value="Bacteria"/>
</dbReference>
<keyword evidence="1" id="KW-0472">Membrane</keyword>
<dbReference type="RefSeq" id="WP_035124839.1">
    <property type="nucleotide sequence ID" value="NZ_JRHH01000002.1"/>
</dbReference>
<protein>
    <recommendedName>
        <fullName evidence="4">DUF2752 domain-containing protein</fullName>
    </recommendedName>
</protein>
<reference evidence="2 3" key="1">
    <citation type="submission" date="2014-09" db="EMBL/GenBank/DDBJ databases">
        <title>Whole Genome Shotgun of Flavobacterium aquatile LMG 4008.</title>
        <authorList>
            <person name="Gale A.N."/>
            <person name="Pipes S.E."/>
            <person name="Newman J.D."/>
        </authorList>
    </citation>
    <scope>NUCLEOTIDE SEQUENCE [LARGE SCALE GENOMIC DNA]</scope>
    <source>
        <strain evidence="2 3">LMG 4008</strain>
    </source>
</reference>
<keyword evidence="1" id="KW-0812">Transmembrane</keyword>
<keyword evidence="1" id="KW-1133">Transmembrane helix</keyword>
<dbReference type="STRING" id="1453498.LG45_04690"/>
<comment type="caution">
    <text evidence="2">The sequence shown here is derived from an EMBL/GenBank/DDBJ whole genome shotgun (WGS) entry which is preliminary data.</text>
</comment>
<dbReference type="Proteomes" id="UP000029554">
    <property type="component" value="Unassembled WGS sequence"/>
</dbReference>
<dbReference type="EMBL" id="JRHH01000002">
    <property type="protein sequence ID" value="KGD68941.1"/>
    <property type="molecule type" value="Genomic_DNA"/>
</dbReference>
<feature type="transmembrane region" description="Helical" evidence="1">
    <location>
        <begin position="7"/>
        <end position="23"/>
    </location>
</feature>
<keyword evidence="3" id="KW-1185">Reference proteome</keyword>
<organism evidence="2 3">
    <name type="scientific">Flavobacterium aquatile LMG 4008 = ATCC 11947</name>
    <dbReference type="NCBI Taxonomy" id="1453498"/>
    <lineage>
        <taxon>Bacteria</taxon>
        <taxon>Pseudomonadati</taxon>
        <taxon>Bacteroidota</taxon>
        <taxon>Flavobacteriia</taxon>
        <taxon>Flavobacteriales</taxon>
        <taxon>Flavobacteriaceae</taxon>
        <taxon>Flavobacterium</taxon>
    </lineage>
</organism>
<evidence type="ECO:0000256" key="1">
    <source>
        <dbReference type="SAM" id="Phobius"/>
    </source>
</evidence>